<organism evidence="1 2">
    <name type="scientific">Membranihabitans marinus</name>
    <dbReference type="NCBI Taxonomy" id="1227546"/>
    <lineage>
        <taxon>Bacteria</taxon>
        <taxon>Pseudomonadati</taxon>
        <taxon>Bacteroidota</taxon>
        <taxon>Saprospiria</taxon>
        <taxon>Saprospirales</taxon>
        <taxon>Saprospiraceae</taxon>
        <taxon>Membranihabitans</taxon>
    </lineage>
</organism>
<accession>A0A953L9T7</accession>
<protein>
    <submittedName>
        <fullName evidence="1">Uncharacterized protein</fullName>
    </submittedName>
</protein>
<comment type="caution">
    <text evidence="1">The sequence shown here is derived from an EMBL/GenBank/DDBJ whole genome shotgun (WGS) entry which is preliminary data.</text>
</comment>
<sequence length="257" mass="29353">MNTHTHRNNNDLHESLKMLFDKYDVSLSNDFELSGITSAPDVMHLLPGWKFSKDLSDNYVPLLPWRSNRKFIELKNIVETQTIEDVALMRLSCYSIDHDLWPLKAILYRELDLCEFLSGSKIATLNHVANKSGECVNIVVKLENGVLCSIEIGMDLTDSISMPPLIERHEIIGARGTCSDLVVDTQIPQSSIYAFTQNGMEIYNDIDMELFGYEPFEVDHIRSAFQAYQHPEVVSESILQHVHLYFLMEGVMETLPN</sequence>
<name>A0A953L9T7_9BACT</name>
<reference evidence="1" key="1">
    <citation type="submission" date="2021-06" db="EMBL/GenBank/DDBJ databases">
        <title>44 bacteria genomes isolated from Dapeng, Shenzhen.</title>
        <authorList>
            <person name="Zheng W."/>
            <person name="Yu S."/>
            <person name="Huang Y."/>
        </authorList>
    </citation>
    <scope>NUCLEOTIDE SEQUENCE</scope>
    <source>
        <strain evidence="1">DP5N28-2</strain>
    </source>
</reference>
<gene>
    <name evidence="1" type="ORF">KUV50_13565</name>
</gene>
<keyword evidence="2" id="KW-1185">Reference proteome</keyword>
<evidence type="ECO:0000313" key="2">
    <source>
        <dbReference type="Proteomes" id="UP000753961"/>
    </source>
</evidence>
<dbReference type="RefSeq" id="WP_222580714.1">
    <property type="nucleotide sequence ID" value="NZ_JAHVHU010000012.1"/>
</dbReference>
<dbReference type="Proteomes" id="UP000753961">
    <property type="component" value="Unassembled WGS sequence"/>
</dbReference>
<proteinExistence type="predicted"/>
<evidence type="ECO:0000313" key="1">
    <source>
        <dbReference type="EMBL" id="MBY5959175.1"/>
    </source>
</evidence>
<dbReference type="AlphaFoldDB" id="A0A953L9T7"/>
<dbReference type="EMBL" id="JAHVHU010000012">
    <property type="protein sequence ID" value="MBY5959175.1"/>
    <property type="molecule type" value="Genomic_DNA"/>
</dbReference>